<dbReference type="InterPro" id="IPR045318">
    <property type="entry name" value="EZH1/2-like"/>
</dbReference>
<evidence type="ECO:0000313" key="6">
    <source>
        <dbReference type="Proteomes" id="UP000698800"/>
    </source>
</evidence>
<dbReference type="EMBL" id="JAGHQL010000128">
    <property type="protein sequence ID" value="KAH0537931.1"/>
    <property type="molecule type" value="Genomic_DNA"/>
</dbReference>
<feature type="region of interest" description="Disordered" evidence="3">
    <location>
        <begin position="982"/>
        <end position="1029"/>
    </location>
</feature>
<dbReference type="SUPFAM" id="SSF82199">
    <property type="entry name" value="SET domain"/>
    <property type="match status" value="1"/>
</dbReference>
<evidence type="ECO:0000313" key="5">
    <source>
        <dbReference type="EMBL" id="KAH0537931.1"/>
    </source>
</evidence>
<protein>
    <recommendedName>
        <fullName evidence="4">SET domain-containing protein</fullName>
    </recommendedName>
</protein>
<feature type="region of interest" description="Disordered" evidence="3">
    <location>
        <begin position="123"/>
        <end position="145"/>
    </location>
</feature>
<dbReference type="CDD" id="cd10519">
    <property type="entry name" value="SET_EZH"/>
    <property type="match status" value="1"/>
</dbReference>
<sequence length="1029" mass="113305">MRQSQTNGRNVVDLTLDSDSDDVGTRIPQAMKGRDTTGKMANVNSRRPNVISLLDASENRLTAQTVGFNEKVGQRISALTNGSVPATMSSQRVTLDRWLTADTASFKTPTAPIDIATAMELAHSQDSDTARSSGRKRKLNTKYTNGDWDGLSPAIKVTPGFQNGDTAGLERGPQSSNEISAKRAPGLQSAQVLAQRQGSPTPMRLSMQTPMRISTGGRLKSRPTGEPGYLTGFGSSLDTPRTATKLLSPIEMTTLLRKYLAEIAEDHDYFVTGMLRDDNMRPAKFATSCGRFYCGPTEHFEAESPIKGMKAIQFPSMPKGLYDASKYGKLSATIWKSHNSKPVESRMIASLTKHSATTEFVPKYSSYTSLRRNVLAEDDDKLRYFPYFGDDINDGGALQELYSDWTKNLPTVHQRSEQAAMFAGIAEKFLAETGLSFYDAVHYLIGNIETIAPQASSVEELEQAKRERKKAALYHDFELEPAKQKGYLDSIPPLTLAGLAMAPAVCKAWKDATTISLWDVIKGRDVGVNPGKQSQNAPAALHQRAANGYYSIGTVYSMKCLICFAHECPAHHHVFEYLGLDAKSNFIHPLIDNSTSPFRSDEACSNLCFLKGEVSLDPASKPWSSDQLALFQSSFDVWKDFERAGCLMALMIDRPCAEIHMKISEQKASSVDALSATKPELSSVDSRIQPLPKEAVVGEKRKRPSRLLDRDDIGSTSLHSERTNFRPCSHVGPCAKDYLCGTCGAIEILDPVNRYDDEICLRKCTNVALQRDRPKRTLIGASRLAGYGLFMGEPAKAGEFLGEYKGELISNDEAERRGVVYDVRGFSYLFNVNEDHVIDANRAGNKFRFVNHSRLGENCAPRVVFANGVHRIGMYARRDLVVGEELYFNYNYGGKSLKFVQKEIDAPLVPPIVKPRSHKAGGGTSQSKANKKNGKKGGPRPGAGRKPSNDNSHTEGEGNGAGGGNAALDLYEFVDTGAKSDSDVAELEDAYAETSQYDFSERNSEERDNDRLLKGRDHTERKRKRSRKG</sequence>
<keyword evidence="1" id="KW-0805">Transcription regulation</keyword>
<dbReference type="Gene3D" id="2.170.270.10">
    <property type="entry name" value="SET domain"/>
    <property type="match status" value="1"/>
</dbReference>
<feature type="domain" description="SET" evidence="4">
    <location>
        <begin position="757"/>
        <end position="891"/>
    </location>
</feature>
<dbReference type="GO" id="GO:0046976">
    <property type="term" value="F:histone H3K27 methyltransferase activity"/>
    <property type="evidence" value="ECO:0007669"/>
    <property type="project" value="TreeGrafter"/>
</dbReference>
<name>A0A9P8L1G1_9PEZI</name>
<dbReference type="SMART" id="SM00317">
    <property type="entry name" value="SET"/>
    <property type="match status" value="1"/>
</dbReference>
<keyword evidence="6" id="KW-1185">Reference proteome</keyword>
<reference evidence="5" key="1">
    <citation type="submission" date="2021-03" db="EMBL/GenBank/DDBJ databases">
        <title>Comparative genomics and phylogenomic investigation of the class Geoglossomycetes provide insights into ecological specialization and systematics.</title>
        <authorList>
            <person name="Melie T."/>
            <person name="Pirro S."/>
            <person name="Miller A.N."/>
            <person name="Quandt A."/>
        </authorList>
    </citation>
    <scope>NUCLEOTIDE SEQUENCE</scope>
    <source>
        <strain evidence="5">GBOQ0MN5Z8</strain>
    </source>
</reference>
<feature type="region of interest" description="Disordered" evidence="3">
    <location>
        <begin position="160"/>
        <end position="185"/>
    </location>
</feature>
<feature type="compositionally biased region" description="Basic and acidic residues" evidence="3">
    <location>
        <begin position="999"/>
        <end position="1020"/>
    </location>
</feature>
<dbReference type="PANTHER" id="PTHR45747:SF4">
    <property type="entry name" value="HISTONE-LYSINE N-METHYLTRANSFERASE E(Z)"/>
    <property type="match status" value="1"/>
</dbReference>
<dbReference type="InterPro" id="IPR046341">
    <property type="entry name" value="SET_dom_sf"/>
</dbReference>
<dbReference type="InterPro" id="IPR001214">
    <property type="entry name" value="SET_dom"/>
</dbReference>
<feature type="region of interest" description="Disordered" evidence="3">
    <location>
        <begin position="910"/>
        <end position="966"/>
    </location>
</feature>
<evidence type="ECO:0000256" key="3">
    <source>
        <dbReference type="SAM" id="MobiDB-lite"/>
    </source>
</evidence>
<dbReference type="GO" id="GO:0031507">
    <property type="term" value="P:heterochromatin formation"/>
    <property type="evidence" value="ECO:0007669"/>
    <property type="project" value="TreeGrafter"/>
</dbReference>
<feature type="compositionally biased region" description="Basic residues" evidence="3">
    <location>
        <begin position="929"/>
        <end position="938"/>
    </location>
</feature>
<keyword evidence="2" id="KW-0804">Transcription</keyword>
<proteinExistence type="predicted"/>
<evidence type="ECO:0000256" key="1">
    <source>
        <dbReference type="ARBA" id="ARBA00023015"/>
    </source>
</evidence>
<dbReference type="PROSITE" id="PS50280">
    <property type="entry name" value="SET"/>
    <property type="match status" value="1"/>
</dbReference>
<dbReference type="OrthoDB" id="6141102at2759"/>
<dbReference type="Proteomes" id="UP000698800">
    <property type="component" value="Unassembled WGS sequence"/>
</dbReference>
<organism evidence="5 6">
    <name type="scientific">Glutinoglossum americanum</name>
    <dbReference type="NCBI Taxonomy" id="1670608"/>
    <lineage>
        <taxon>Eukaryota</taxon>
        <taxon>Fungi</taxon>
        <taxon>Dikarya</taxon>
        <taxon>Ascomycota</taxon>
        <taxon>Pezizomycotina</taxon>
        <taxon>Geoglossomycetes</taxon>
        <taxon>Geoglossales</taxon>
        <taxon>Geoglossaceae</taxon>
        <taxon>Glutinoglossum</taxon>
    </lineage>
</organism>
<dbReference type="AlphaFoldDB" id="A0A9P8L1G1"/>
<evidence type="ECO:0000259" key="4">
    <source>
        <dbReference type="PROSITE" id="PS50280"/>
    </source>
</evidence>
<gene>
    <name evidence="5" type="ORF">FGG08_005413</name>
</gene>
<dbReference type="Pfam" id="PF00856">
    <property type="entry name" value="SET"/>
    <property type="match status" value="1"/>
</dbReference>
<evidence type="ECO:0000256" key="2">
    <source>
        <dbReference type="ARBA" id="ARBA00023163"/>
    </source>
</evidence>
<dbReference type="GO" id="GO:0005634">
    <property type="term" value="C:nucleus"/>
    <property type="evidence" value="ECO:0007669"/>
    <property type="project" value="TreeGrafter"/>
</dbReference>
<feature type="region of interest" description="Disordered" evidence="3">
    <location>
        <begin position="1"/>
        <end position="30"/>
    </location>
</feature>
<dbReference type="PANTHER" id="PTHR45747">
    <property type="entry name" value="HISTONE-LYSINE N-METHYLTRANSFERASE E(Z)"/>
    <property type="match status" value="1"/>
</dbReference>
<accession>A0A9P8L1G1</accession>
<comment type="caution">
    <text evidence="5">The sequence shown here is derived from an EMBL/GenBank/DDBJ whole genome shotgun (WGS) entry which is preliminary data.</text>
</comment>
<dbReference type="GO" id="GO:0003682">
    <property type="term" value="F:chromatin binding"/>
    <property type="evidence" value="ECO:0007669"/>
    <property type="project" value="TreeGrafter"/>
</dbReference>